<reference evidence="3 4" key="1">
    <citation type="journal article" date="2023" name="Int. J. Syst. Evol. Microbiol.">
        <title>Winogradskyella bathintestinalis sp. nov., isolated from the intestine of the deep-sea loosejaw dragonfish, Malacosteus niger.</title>
        <authorList>
            <person name="Uniacke-Lowe S."/>
            <person name="Johnson C.N."/>
            <person name="Stanton C."/>
            <person name="Hill C."/>
            <person name="Ross P."/>
        </authorList>
    </citation>
    <scope>NUCLEOTIDE SEQUENCE [LARGE SCALE GENOMIC DNA]</scope>
    <source>
        <strain evidence="3 4">APC 3343</strain>
    </source>
</reference>
<feature type="domain" description="F5/8 type C" evidence="2">
    <location>
        <begin position="402"/>
        <end position="512"/>
    </location>
</feature>
<feature type="signal peptide" evidence="1">
    <location>
        <begin position="1"/>
        <end position="20"/>
    </location>
</feature>
<evidence type="ECO:0000313" key="3">
    <source>
        <dbReference type="EMBL" id="MDN3492738.1"/>
    </source>
</evidence>
<gene>
    <name evidence="3" type="ORF">QMA06_08395</name>
</gene>
<evidence type="ECO:0000313" key="4">
    <source>
        <dbReference type="Proteomes" id="UP001231197"/>
    </source>
</evidence>
<comment type="caution">
    <text evidence="3">The sequence shown here is derived from an EMBL/GenBank/DDBJ whole genome shotgun (WGS) entry which is preliminary data.</text>
</comment>
<feature type="domain" description="F5/8 type C" evidence="2">
    <location>
        <begin position="245"/>
        <end position="364"/>
    </location>
</feature>
<keyword evidence="4" id="KW-1185">Reference proteome</keyword>
<dbReference type="Gene3D" id="2.60.120.260">
    <property type="entry name" value="Galactose-binding domain-like"/>
    <property type="match status" value="2"/>
</dbReference>
<evidence type="ECO:0000256" key="1">
    <source>
        <dbReference type="SAM" id="SignalP"/>
    </source>
</evidence>
<feature type="chain" id="PRO_5045762067" evidence="1">
    <location>
        <begin position="21"/>
        <end position="525"/>
    </location>
</feature>
<dbReference type="Pfam" id="PF00754">
    <property type="entry name" value="F5_F8_type_C"/>
    <property type="match status" value="2"/>
</dbReference>
<proteinExistence type="predicted"/>
<dbReference type="EMBL" id="JASDDK010000002">
    <property type="protein sequence ID" value="MDN3492738.1"/>
    <property type="molecule type" value="Genomic_DNA"/>
</dbReference>
<dbReference type="InterPro" id="IPR000421">
    <property type="entry name" value="FA58C"/>
</dbReference>
<protein>
    <submittedName>
        <fullName evidence="3">DUF4998 domain-containing protein</fullName>
    </submittedName>
</protein>
<dbReference type="SUPFAM" id="SSF49785">
    <property type="entry name" value="Galactose-binding domain-like"/>
    <property type="match status" value="2"/>
</dbReference>
<evidence type="ECO:0000259" key="2">
    <source>
        <dbReference type="Pfam" id="PF00754"/>
    </source>
</evidence>
<keyword evidence="1" id="KW-0732">Signal</keyword>
<dbReference type="Pfam" id="PF16389">
    <property type="entry name" value="DUF4998"/>
    <property type="match status" value="1"/>
</dbReference>
<organism evidence="3 4">
    <name type="scientific">Winogradskyella bathintestinalis</name>
    <dbReference type="NCBI Taxonomy" id="3035208"/>
    <lineage>
        <taxon>Bacteria</taxon>
        <taxon>Pseudomonadati</taxon>
        <taxon>Bacteroidota</taxon>
        <taxon>Flavobacteriia</taxon>
        <taxon>Flavobacteriales</taxon>
        <taxon>Flavobacteriaceae</taxon>
        <taxon>Winogradskyella</taxon>
    </lineage>
</organism>
<sequence>MNIRFLKLYVMALMAGFAMICCDDMDSIHEEYLNGEQVYAGKLDSLETSSGFNRVKILGLTQYLGNSREATVTWEDESQVFTIDENAGEEFEIIIENLAEKNYEFELYTTDNNNNQSVLQTVTGRAYGDVFIDAQSARRIVDFRMTAVGDSIIWANKAESEYVISTLVRYETNDDTMTEAVVDPESSATLIENWKPEGNIEIISTIISGDNGFDTVDLNVVQDQLPIPLPTSGLNKDWTLAATISVSNENGGGSEASEGSLKVIDGDLNTKYLYDYSTDSWMQQELLSEGVVNFYTLTSGNDAPGRDPKNWTLAGSNDQVTWSTLDTRTNESFSGRNETKEYIFDSTTPYKYYRMSITANNGEGLFQLSEWRLYERDVPQIDFTEYLLTALTVNIENNDGSGGAEGSLKVVDGDTNTKFLIFNYTTDFWIQQEFFNAAISNRYTLTSGNDAAGRDPKNWTLSGSNDGTTWTDLDTRTDETFAERNETKEYTFNSTTPYKYYRISITANNGDGLFQLSEWRMLSIE</sequence>
<dbReference type="RefSeq" id="WP_290206419.1">
    <property type="nucleotide sequence ID" value="NZ_JASDDK010000002.1"/>
</dbReference>
<accession>A0ABT7ZUP8</accession>
<dbReference type="Proteomes" id="UP001231197">
    <property type="component" value="Unassembled WGS sequence"/>
</dbReference>
<dbReference type="InterPro" id="IPR008979">
    <property type="entry name" value="Galactose-bd-like_sf"/>
</dbReference>
<name>A0ABT7ZUP8_9FLAO</name>